<evidence type="ECO:0000256" key="4">
    <source>
        <dbReference type="ARBA" id="ARBA00022989"/>
    </source>
</evidence>
<dbReference type="InterPro" id="IPR007248">
    <property type="entry name" value="Mpv17_PMP22"/>
</dbReference>
<evidence type="ECO:0000313" key="7">
    <source>
        <dbReference type="EMBL" id="GMS91066.1"/>
    </source>
</evidence>
<feature type="non-terminal residue" evidence="7">
    <location>
        <position position="1"/>
    </location>
</feature>
<evidence type="ECO:0000256" key="3">
    <source>
        <dbReference type="ARBA" id="ARBA00022692"/>
    </source>
</evidence>
<evidence type="ECO:0000313" key="8">
    <source>
        <dbReference type="Proteomes" id="UP001432027"/>
    </source>
</evidence>
<gene>
    <name evidence="7" type="ORF">PENTCL1PPCAC_13241</name>
</gene>
<keyword evidence="4" id="KW-1133">Transmembrane helix</keyword>
<accession>A0AAV5T6B3</accession>
<dbReference type="Proteomes" id="UP001432027">
    <property type="component" value="Unassembled WGS sequence"/>
</dbReference>
<comment type="subcellular location">
    <subcellularLocation>
        <location evidence="1">Membrane</location>
        <topology evidence="1">Multi-pass membrane protein</topology>
    </subcellularLocation>
</comment>
<dbReference type="AlphaFoldDB" id="A0AAV5T6B3"/>
<organism evidence="7 8">
    <name type="scientific">Pristionchus entomophagus</name>
    <dbReference type="NCBI Taxonomy" id="358040"/>
    <lineage>
        <taxon>Eukaryota</taxon>
        <taxon>Metazoa</taxon>
        <taxon>Ecdysozoa</taxon>
        <taxon>Nematoda</taxon>
        <taxon>Chromadorea</taxon>
        <taxon>Rhabditida</taxon>
        <taxon>Rhabditina</taxon>
        <taxon>Diplogasteromorpha</taxon>
        <taxon>Diplogasteroidea</taxon>
        <taxon>Neodiplogasteridae</taxon>
        <taxon>Pristionchus</taxon>
    </lineage>
</organism>
<keyword evidence="8" id="KW-1185">Reference proteome</keyword>
<comment type="similarity">
    <text evidence="2 6">Belongs to the peroxisomal membrane protein PXMP2/4 family.</text>
</comment>
<evidence type="ECO:0000256" key="1">
    <source>
        <dbReference type="ARBA" id="ARBA00004141"/>
    </source>
</evidence>
<evidence type="ECO:0000256" key="6">
    <source>
        <dbReference type="RuleBase" id="RU363053"/>
    </source>
</evidence>
<protein>
    <submittedName>
        <fullName evidence="7">Uncharacterized protein</fullName>
    </submittedName>
</protein>
<comment type="caution">
    <text evidence="7">The sequence shown here is derived from an EMBL/GenBank/DDBJ whole genome shotgun (WGS) entry which is preliminary data.</text>
</comment>
<evidence type="ECO:0000256" key="2">
    <source>
        <dbReference type="ARBA" id="ARBA00006824"/>
    </source>
</evidence>
<dbReference type="EMBL" id="BTSX01000003">
    <property type="protein sequence ID" value="GMS91066.1"/>
    <property type="molecule type" value="Genomic_DNA"/>
</dbReference>
<evidence type="ECO:0000256" key="5">
    <source>
        <dbReference type="ARBA" id="ARBA00023136"/>
    </source>
</evidence>
<dbReference type="PANTHER" id="PTHR11266:SF8">
    <property type="entry name" value="MPV17-LIKE PROTEIN 2"/>
    <property type="match status" value="1"/>
</dbReference>
<keyword evidence="3" id="KW-0812">Transmembrane</keyword>
<keyword evidence="5" id="KW-0472">Membrane</keyword>
<dbReference type="PANTHER" id="PTHR11266">
    <property type="entry name" value="PEROXISOMAL MEMBRANE PROTEIN 2, PXMP2 MPV17"/>
    <property type="match status" value="1"/>
</dbReference>
<dbReference type="GO" id="GO:0005739">
    <property type="term" value="C:mitochondrion"/>
    <property type="evidence" value="ECO:0007669"/>
    <property type="project" value="TreeGrafter"/>
</dbReference>
<dbReference type="GO" id="GO:0016020">
    <property type="term" value="C:membrane"/>
    <property type="evidence" value="ECO:0007669"/>
    <property type="project" value="UniProtKB-SubCell"/>
</dbReference>
<sequence length="201" mass="23071">LAHRSVGYSSQLSMIFSKIRRLLATAYSPKYLLFTNVCTTSTLLCTADVVQQSINKEKHPEIDWTQAQRMMCVGPFYGLMSHNWYKYLEGIKFIGTPWQIVGKKIFWDTLATPLFSAVVIIGVGWQEGGHSFAALVKAVSEYWHKLWAILLLDCSLWPPAQVFNFAYVPPHLRVLYCNFVTLLYNIGLSWIKHNHVIKDIE</sequence>
<reference evidence="7" key="1">
    <citation type="submission" date="2023-10" db="EMBL/GenBank/DDBJ databases">
        <title>Genome assembly of Pristionchus species.</title>
        <authorList>
            <person name="Yoshida K."/>
            <person name="Sommer R.J."/>
        </authorList>
    </citation>
    <scope>NUCLEOTIDE SEQUENCE</scope>
    <source>
        <strain evidence="7">RS0144</strain>
    </source>
</reference>
<proteinExistence type="inferred from homology"/>
<name>A0AAV5T6B3_9BILA</name>
<dbReference type="Pfam" id="PF04117">
    <property type="entry name" value="Mpv17_PMP22"/>
    <property type="match status" value="1"/>
</dbReference>
<dbReference type="GO" id="GO:0061668">
    <property type="term" value="P:mitochondrial ribosome assembly"/>
    <property type="evidence" value="ECO:0007669"/>
    <property type="project" value="TreeGrafter"/>
</dbReference>